<keyword evidence="7" id="KW-0067">ATP-binding</keyword>
<evidence type="ECO:0000313" key="10">
    <source>
        <dbReference type="EMBL" id="SDB94923.1"/>
    </source>
</evidence>
<dbReference type="Gene3D" id="3.30.450.20">
    <property type="entry name" value="PAS domain"/>
    <property type="match status" value="1"/>
</dbReference>
<dbReference type="Gene3D" id="3.30.565.10">
    <property type="entry name" value="Histidine kinase-like ATPase, C-terminal domain"/>
    <property type="match status" value="1"/>
</dbReference>
<dbReference type="PANTHER" id="PTHR42878">
    <property type="entry name" value="TWO-COMPONENT HISTIDINE KINASE"/>
    <property type="match status" value="1"/>
</dbReference>
<evidence type="ECO:0000313" key="11">
    <source>
        <dbReference type="Proteomes" id="UP000199411"/>
    </source>
</evidence>
<evidence type="ECO:0000256" key="8">
    <source>
        <dbReference type="ARBA" id="ARBA00023012"/>
    </source>
</evidence>
<dbReference type="Proteomes" id="UP000199411">
    <property type="component" value="Unassembled WGS sequence"/>
</dbReference>
<dbReference type="PRINTS" id="PR00344">
    <property type="entry name" value="BCTRLSENSOR"/>
</dbReference>
<evidence type="ECO:0000256" key="4">
    <source>
        <dbReference type="ARBA" id="ARBA00022679"/>
    </source>
</evidence>
<dbReference type="InterPro" id="IPR005467">
    <property type="entry name" value="His_kinase_dom"/>
</dbReference>
<dbReference type="InterPro" id="IPR003661">
    <property type="entry name" value="HisK_dim/P_dom"/>
</dbReference>
<proteinExistence type="predicted"/>
<comment type="catalytic activity">
    <reaction evidence="1">
        <text>ATP + protein L-histidine = ADP + protein N-phospho-L-histidine.</text>
        <dbReference type="EC" id="2.7.13.3"/>
    </reaction>
</comment>
<dbReference type="InterPro" id="IPR036097">
    <property type="entry name" value="HisK_dim/P_sf"/>
</dbReference>
<evidence type="ECO:0000256" key="2">
    <source>
        <dbReference type="ARBA" id="ARBA00012438"/>
    </source>
</evidence>
<keyword evidence="4" id="KW-0808">Transferase</keyword>
<keyword evidence="3" id="KW-0597">Phosphoprotein</keyword>
<name>A0A1G6HL86_9BACT</name>
<dbReference type="EMBL" id="FMYU01000001">
    <property type="protein sequence ID" value="SDB94923.1"/>
    <property type="molecule type" value="Genomic_DNA"/>
</dbReference>
<keyword evidence="6 10" id="KW-0418">Kinase</keyword>
<dbReference type="PROSITE" id="PS50109">
    <property type="entry name" value="HIS_KIN"/>
    <property type="match status" value="1"/>
</dbReference>
<evidence type="ECO:0000256" key="7">
    <source>
        <dbReference type="ARBA" id="ARBA00022840"/>
    </source>
</evidence>
<dbReference type="GO" id="GO:0007234">
    <property type="term" value="P:osmosensory signaling via phosphorelay pathway"/>
    <property type="evidence" value="ECO:0007669"/>
    <property type="project" value="TreeGrafter"/>
</dbReference>
<dbReference type="EC" id="2.7.13.3" evidence="2"/>
<organism evidence="10 11">
    <name type="scientific">Desulfurella multipotens</name>
    <dbReference type="NCBI Taxonomy" id="79269"/>
    <lineage>
        <taxon>Bacteria</taxon>
        <taxon>Pseudomonadati</taxon>
        <taxon>Campylobacterota</taxon>
        <taxon>Desulfurellia</taxon>
        <taxon>Desulfurellales</taxon>
        <taxon>Desulfurellaceae</taxon>
        <taxon>Desulfurella</taxon>
    </lineage>
</organism>
<dbReference type="SMART" id="SM00387">
    <property type="entry name" value="HATPase_c"/>
    <property type="match status" value="1"/>
</dbReference>
<dbReference type="PANTHER" id="PTHR42878:SF7">
    <property type="entry name" value="SENSOR HISTIDINE KINASE GLRK"/>
    <property type="match status" value="1"/>
</dbReference>
<protein>
    <recommendedName>
        <fullName evidence="2">histidine kinase</fullName>
        <ecNumber evidence="2">2.7.13.3</ecNumber>
    </recommendedName>
</protein>
<keyword evidence="5" id="KW-0547">Nucleotide-binding</keyword>
<dbReference type="InterPro" id="IPR036890">
    <property type="entry name" value="HATPase_C_sf"/>
</dbReference>
<dbReference type="Pfam" id="PF00512">
    <property type="entry name" value="HisKA"/>
    <property type="match status" value="1"/>
</dbReference>
<accession>A0A1G6HL86</accession>
<dbReference type="GO" id="GO:0000156">
    <property type="term" value="F:phosphorelay response regulator activity"/>
    <property type="evidence" value="ECO:0007669"/>
    <property type="project" value="TreeGrafter"/>
</dbReference>
<dbReference type="SUPFAM" id="SSF47384">
    <property type="entry name" value="Homodimeric domain of signal transducing histidine kinase"/>
    <property type="match status" value="1"/>
</dbReference>
<dbReference type="RefSeq" id="WP_092127252.1">
    <property type="nucleotide sequence ID" value="NZ_FMYU01000001.1"/>
</dbReference>
<dbReference type="InterPro" id="IPR050351">
    <property type="entry name" value="BphY/WalK/GraS-like"/>
</dbReference>
<dbReference type="OrthoDB" id="5448087at2"/>
<dbReference type="CDD" id="cd00075">
    <property type="entry name" value="HATPase"/>
    <property type="match status" value="1"/>
</dbReference>
<dbReference type="InterPro" id="IPR035965">
    <property type="entry name" value="PAS-like_dom_sf"/>
</dbReference>
<keyword evidence="11" id="KW-1185">Reference proteome</keyword>
<dbReference type="InterPro" id="IPR004358">
    <property type="entry name" value="Sig_transdc_His_kin-like_C"/>
</dbReference>
<sequence>MNVEIFDFLESCIVVFDKNNKVVYSNAKAKERFNIKVDDDVRNIFQPDDRKIFFENLLDVLNKEGTYKNFIRFIDKNEKIQFCYINVFKNSEFFVFEIIVLSGFSKLSLSQKNLNYSYLKYISQGIAHVLRNPIMSISGFLNLIKKKLPNDLKKEIEPYIESIQNEFSKIMKVVLDIEIINNASELKLEKVSIDEFLNSAFENFRKENTAKFIDYSYNFNCNSSLFLDKKLFGLVLEEILKNAYESIEEKGNIFMSCQKEDNNIIISIKDNGGGIDKERLSMLFTPFYSTKPKNVGLGLFISKLIVQAHKGRLRIISRNNTTTVKLILPIEKRSRMRIQRLNIV</sequence>
<evidence type="ECO:0000259" key="9">
    <source>
        <dbReference type="PROSITE" id="PS50109"/>
    </source>
</evidence>
<dbReference type="Gene3D" id="1.10.287.130">
    <property type="match status" value="1"/>
</dbReference>
<dbReference type="GO" id="GO:0030295">
    <property type="term" value="F:protein kinase activator activity"/>
    <property type="evidence" value="ECO:0007669"/>
    <property type="project" value="TreeGrafter"/>
</dbReference>
<gene>
    <name evidence="10" type="ORF">SAMN05660835_00014</name>
</gene>
<evidence type="ECO:0000256" key="6">
    <source>
        <dbReference type="ARBA" id="ARBA00022777"/>
    </source>
</evidence>
<dbReference type="GO" id="GO:0005524">
    <property type="term" value="F:ATP binding"/>
    <property type="evidence" value="ECO:0007669"/>
    <property type="project" value="UniProtKB-KW"/>
</dbReference>
<dbReference type="GO" id="GO:0000155">
    <property type="term" value="F:phosphorelay sensor kinase activity"/>
    <property type="evidence" value="ECO:0007669"/>
    <property type="project" value="InterPro"/>
</dbReference>
<dbReference type="AlphaFoldDB" id="A0A1G6HL86"/>
<feature type="domain" description="Histidine kinase" evidence="9">
    <location>
        <begin position="125"/>
        <end position="332"/>
    </location>
</feature>
<dbReference type="CDD" id="cd00082">
    <property type="entry name" value="HisKA"/>
    <property type="match status" value="1"/>
</dbReference>
<dbReference type="SUPFAM" id="SSF55874">
    <property type="entry name" value="ATPase domain of HSP90 chaperone/DNA topoisomerase II/histidine kinase"/>
    <property type="match status" value="1"/>
</dbReference>
<dbReference type="SUPFAM" id="SSF55785">
    <property type="entry name" value="PYP-like sensor domain (PAS domain)"/>
    <property type="match status" value="1"/>
</dbReference>
<dbReference type="InterPro" id="IPR003594">
    <property type="entry name" value="HATPase_dom"/>
</dbReference>
<keyword evidence="8" id="KW-0902">Two-component regulatory system</keyword>
<reference evidence="11" key="1">
    <citation type="submission" date="2016-10" db="EMBL/GenBank/DDBJ databases">
        <authorList>
            <person name="Varghese N."/>
            <person name="Submissions S."/>
        </authorList>
    </citation>
    <scope>NUCLEOTIDE SEQUENCE [LARGE SCALE GENOMIC DNA]</scope>
    <source>
        <strain evidence="11">DSM 8415</strain>
    </source>
</reference>
<evidence type="ECO:0000256" key="5">
    <source>
        <dbReference type="ARBA" id="ARBA00022741"/>
    </source>
</evidence>
<evidence type="ECO:0000256" key="1">
    <source>
        <dbReference type="ARBA" id="ARBA00000085"/>
    </source>
</evidence>
<evidence type="ECO:0000256" key="3">
    <source>
        <dbReference type="ARBA" id="ARBA00022553"/>
    </source>
</evidence>
<dbReference type="Pfam" id="PF02518">
    <property type="entry name" value="HATPase_c"/>
    <property type="match status" value="1"/>
</dbReference>